<dbReference type="PANTHER" id="PTHR13104">
    <property type="entry name" value="MED-6-RELATED"/>
    <property type="match status" value="1"/>
</dbReference>
<comment type="subcellular location">
    <subcellularLocation>
        <location evidence="1 8">Nucleus</location>
    </subcellularLocation>
</comment>
<keyword evidence="6 8" id="KW-0539">Nucleus</keyword>
<evidence type="ECO:0000256" key="2">
    <source>
        <dbReference type="ARBA" id="ARBA00007526"/>
    </source>
</evidence>
<reference evidence="10" key="1">
    <citation type="journal article" date="2020" name="Fungal Divers.">
        <title>Resolving the Mortierellaceae phylogeny through synthesis of multi-gene phylogenetics and phylogenomics.</title>
        <authorList>
            <person name="Vandepol N."/>
            <person name="Liber J."/>
            <person name="Desiro A."/>
            <person name="Na H."/>
            <person name="Kennedy M."/>
            <person name="Barry K."/>
            <person name="Grigoriev I.V."/>
            <person name="Miller A.N."/>
            <person name="O'Donnell K."/>
            <person name="Stajich J.E."/>
            <person name="Bonito G."/>
        </authorList>
    </citation>
    <scope>NUCLEOTIDE SEQUENCE</scope>
    <source>
        <strain evidence="10">CK1249</strain>
    </source>
</reference>
<evidence type="ECO:0000256" key="8">
    <source>
        <dbReference type="RuleBase" id="RU364143"/>
    </source>
</evidence>
<evidence type="ECO:0000256" key="1">
    <source>
        <dbReference type="ARBA" id="ARBA00004123"/>
    </source>
</evidence>
<evidence type="ECO:0000256" key="3">
    <source>
        <dbReference type="ARBA" id="ARBA00020634"/>
    </source>
</evidence>
<dbReference type="GO" id="GO:0006357">
    <property type="term" value="P:regulation of transcription by RNA polymerase II"/>
    <property type="evidence" value="ECO:0007669"/>
    <property type="project" value="InterPro"/>
</dbReference>
<feature type="compositionally biased region" description="Polar residues" evidence="9">
    <location>
        <begin position="228"/>
        <end position="240"/>
    </location>
</feature>
<dbReference type="InterPro" id="IPR038566">
    <property type="entry name" value="Mediator_Med6_sf"/>
</dbReference>
<comment type="subunit">
    <text evidence="8">Component of the Mediator complex.</text>
</comment>
<evidence type="ECO:0000256" key="5">
    <source>
        <dbReference type="ARBA" id="ARBA00023163"/>
    </source>
</evidence>
<keyword evidence="4 8" id="KW-0805">Transcription regulation</keyword>
<comment type="similarity">
    <text evidence="2 8">Belongs to the Mediator complex subunit 6 family.</text>
</comment>
<dbReference type="AlphaFoldDB" id="A0A9P6LZS5"/>
<dbReference type="Proteomes" id="UP000738359">
    <property type="component" value="Unassembled WGS sequence"/>
</dbReference>
<protein>
    <recommendedName>
        <fullName evidence="3 8">Mediator of RNA polymerase II transcription subunit 6</fullName>
    </recommendedName>
    <alternativeName>
        <fullName evidence="7 8">Mediator complex subunit 6</fullName>
    </alternativeName>
</protein>
<dbReference type="Gene3D" id="3.10.450.580">
    <property type="entry name" value="Mediator complex, subunit Med6"/>
    <property type="match status" value="1"/>
</dbReference>
<evidence type="ECO:0000313" key="10">
    <source>
        <dbReference type="EMBL" id="KAF9956282.1"/>
    </source>
</evidence>
<keyword evidence="5 8" id="KW-0804">Transcription</keyword>
<evidence type="ECO:0000313" key="11">
    <source>
        <dbReference type="Proteomes" id="UP000738359"/>
    </source>
</evidence>
<gene>
    <name evidence="8 10" type="primary">MED6</name>
    <name evidence="10" type="ORF">BGZ70_009985</name>
</gene>
<evidence type="ECO:0000256" key="4">
    <source>
        <dbReference type="ARBA" id="ARBA00023015"/>
    </source>
</evidence>
<sequence>MAAGTPQMGALAVANAETNLLNMEWRFHEWMMGMGGLNPDNVLDYFALSPFWDPECNNAVLKMQTKFNNLGEMKQRLSEMTGVEFALVHERYPTLFVIQKQRRVSPQQVKPMAIYYVLQGSIYQCPDLQTLLSNRILGSLHHVESAFNEARTMKEFHPSTGYHWKSAPVEGSLTAPTTVTPALAAAPATTSAAGSGFKAESQEFRFAVDRAIKNVEQRAHMQQFMLQSGAQTGPNGSGATATMDPKVKQDGATQGAANAATPKAGPKAANKRRKKSEEASAAAASMGINTSVGPGTLGRLPSSGGGGQTPGPTTPGATPTKRRKKTKNADPK</sequence>
<evidence type="ECO:0000256" key="6">
    <source>
        <dbReference type="ARBA" id="ARBA00023242"/>
    </source>
</evidence>
<dbReference type="OrthoDB" id="344220at2759"/>
<feature type="region of interest" description="Disordered" evidence="9">
    <location>
        <begin position="228"/>
        <end position="332"/>
    </location>
</feature>
<accession>A0A9P6LZS5</accession>
<keyword evidence="11" id="KW-1185">Reference proteome</keyword>
<comment type="caution">
    <text evidence="10">The sequence shown here is derived from an EMBL/GenBank/DDBJ whole genome shotgun (WGS) entry which is preliminary data.</text>
</comment>
<organism evidence="10 11">
    <name type="scientific">Mortierella alpina</name>
    <name type="common">Oleaginous fungus</name>
    <name type="synonym">Mortierella renispora</name>
    <dbReference type="NCBI Taxonomy" id="64518"/>
    <lineage>
        <taxon>Eukaryota</taxon>
        <taxon>Fungi</taxon>
        <taxon>Fungi incertae sedis</taxon>
        <taxon>Mucoromycota</taxon>
        <taxon>Mortierellomycotina</taxon>
        <taxon>Mortierellomycetes</taxon>
        <taxon>Mortierellales</taxon>
        <taxon>Mortierellaceae</taxon>
        <taxon>Mortierella</taxon>
    </lineage>
</organism>
<dbReference type="InterPro" id="IPR007018">
    <property type="entry name" value="Mediator_Med6"/>
</dbReference>
<evidence type="ECO:0000256" key="9">
    <source>
        <dbReference type="SAM" id="MobiDB-lite"/>
    </source>
</evidence>
<dbReference type="GO" id="GO:0016592">
    <property type="term" value="C:mediator complex"/>
    <property type="evidence" value="ECO:0007669"/>
    <property type="project" value="InterPro"/>
</dbReference>
<name>A0A9P6LZS5_MORAP</name>
<evidence type="ECO:0000256" key="7">
    <source>
        <dbReference type="ARBA" id="ARBA00031259"/>
    </source>
</evidence>
<dbReference type="Pfam" id="PF04934">
    <property type="entry name" value="Med6"/>
    <property type="match status" value="1"/>
</dbReference>
<feature type="compositionally biased region" description="Low complexity" evidence="9">
    <location>
        <begin position="310"/>
        <end position="319"/>
    </location>
</feature>
<comment type="function">
    <text evidence="8">Component of the Mediator complex, a coactivator involved in the regulated transcription of nearly all RNA polymerase II-dependent genes. Mediator functions as a bridge to convey information from gene-specific regulatory proteins to the basal RNA polymerase II transcription machinery. Mediator is recruited to promoters by direct interactions with regulatory proteins and serves as a scaffold for the assembly of a functional preinitiation complex with RNA polymerase II and the general transcription factors.</text>
</comment>
<dbReference type="EMBL" id="JAAAHY010000856">
    <property type="protein sequence ID" value="KAF9956282.1"/>
    <property type="molecule type" value="Genomic_DNA"/>
</dbReference>
<keyword evidence="8" id="KW-0010">Activator</keyword>
<dbReference type="GO" id="GO:0003712">
    <property type="term" value="F:transcription coregulator activity"/>
    <property type="evidence" value="ECO:0007669"/>
    <property type="project" value="InterPro"/>
</dbReference>
<proteinExistence type="inferred from homology"/>